<dbReference type="Pfam" id="PF01625">
    <property type="entry name" value="PMSR"/>
    <property type="match status" value="1"/>
</dbReference>
<proteinExistence type="inferred from homology"/>
<dbReference type="InterPro" id="IPR002569">
    <property type="entry name" value="Met_Sox_Rdtase_MsrA_dom"/>
</dbReference>
<comment type="similarity">
    <text evidence="9">Belongs to the MsrB Met sulfoxide reductase family.</text>
</comment>
<evidence type="ECO:0000256" key="9">
    <source>
        <dbReference type="HAMAP-Rule" id="MF_01400"/>
    </source>
</evidence>
<evidence type="ECO:0000259" key="11">
    <source>
        <dbReference type="PROSITE" id="PS51790"/>
    </source>
</evidence>
<evidence type="ECO:0000256" key="2">
    <source>
        <dbReference type="ARBA" id="ARBA00011017"/>
    </source>
</evidence>
<dbReference type="GO" id="GO:0033744">
    <property type="term" value="F:L-methionine:thioredoxin-disulfide S-oxidoreductase activity"/>
    <property type="evidence" value="ECO:0007669"/>
    <property type="project" value="RHEA"/>
</dbReference>
<feature type="domain" description="MsrB" evidence="11">
    <location>
        <begin position="228"/>
        <end position="351"/>
    </location>
</feature>
<comment type="similarity">
    <text evidence="2">In the N-terminal section; belongs to the MsrA Met sulfoxide reductase family.</text>
</comment>
<dbReference type="eggNOG" id="COG0229">
    <property type="taxonomic scope" value="Bacteria"/>
</dbReference>
<comment type="catalytic activity">
    <reaction evidence="7 9">
        <text>L-methionyl-[protein] + [thioredoxin]-disulfide + H2O = L-methionyl-(R)-S-oxide-[protein] + [thioredoxin]-dithiol</text>
        <dbReference type="Rhea" id="RHEA:24164"/>
        <dbReference type="Rhea" id="RHEA-COMP:10698"/>
        <dbReference type="Rhea" id="RHEA-COMP:10700"/>
        <dbReference type="Rhea" id="RHEA-COMP:12313"/>
        <dbReference type="Rhea" id="RHEA-COMP:12314"/>
        <dbReference type="ChEBI" id="CHEBI:15377"/>
        <dbReference type="ChEBI" id="CHEBI:16044"/>
        <dbReference type="ChEBI" id="CHEBI:29950"/>
        <dbReference type="ChEBI" id="CHEBI:45764"/>
        <dbReference type="ChEBI" id="CHEBI:50058"/>
        <dbReference type="EC" id="1.8.4.12"/>
    </reaction>
</comment>
<dbReference type="InterPro" id="IPR036509">
    <property type="entry name" value="Met_Sox_Rdtase_MsrA_sf"/>
</dbReference>
<dbReference type="GO" id="GO:0008113">
    <property type="term" value="F:peptide-methionine (S)-S-oxide reductase activity"/>
    <property type="evidence" value="ECO:0007669"/>
    <property type="project" value="UniProtKB-UniRule"/>
</dbReference>
<dbReference type="PANTHER" id="PTHR10173:SF52">
    <property type="entry name" value="METHIONINE-R-SULFOXIDE REDUCTASE B1"/>
    <property type="match status" value="1"/>
</dbReference>
<comment type="catalytic activity">
    <reaction evidence="6 10">
        <text>L-methionyl-[protein] + [thioredoxin]-disulfide + H2O = L-methionyl-(S)-S-oxide-[protein] + [thioredoxin]-dithiol</text>
        <dbReference type="Rhea" id="RHEA:14217"/>
        <dbReference type="Rhea" id="RHEA-COMP:10698"/>
        <dbReference type="Rhea" id="RHEA-COMP:10700"/>
        <dbReference type="Rhea" id="RHEA-COMP:12313"/>
        <dbReference type="Rhea" id="RHEA-COMP:12315"/>
        <dbReference type="ChEBI" id="CHEBI:15377"/>
        <dbReference type="ChEBI" id="CHEBI:16044"/>
        <dbReference type="ChEBI" id="CHEBI:29950"/>
        <dbReference type="ChEBI" id="CHEBI:44120"/>
        <dbReference type="ChEBI" id="CHEBI:50058"/>
        <dbReference type="EC" id="1.8.4.11"/>
    </reaction>
</comment>
<evidence type="ECO:0000256" key="6">
    <source>
        <dbReference type="ARBA" id="ARBA00047806"/>
    </source>
</evidence>
<evidence type="ECO:0000256" key="8">
    <source>
        <dbReference type="ARBA" id="ARBA00048782"/>
    </source>
</evidence>
<dbReference type="HAMAP" id="MF_01400">
    <property type="entry name" value="MsrB"/>
    <property type="match status" value="1"/>
</dbReference>
<reference evidence="12 13" key="1">
    <citation type="submission" date="2013-08" db="EMBL/GenBank/DDBJ databases">
        <authorList>
            <person name="Weinstock G."/>
            <person name="Sodergren E."/>
            <person name="Wylie T."/>
            <person name="Fulton L."/>
            <person name="Fulton R."/>
            <person name="Fronick C."/>
            <person name="O'Laughlin M."/>
            <person name="Godfrey J."/>
            <person name="Miner T."/>
            <person name="Herter B."/>
            <person name="Appelbaum E."/>
            <person name="Cordes M."/>
            <person name="Lek S."/>
            <person name="Wollam A."/>
            <person name="Pepin K.H."/>
            <person name="Palsikar V.B."/>
            <person name="Mitreva M."/>
            <person name="Wilson R.K."/>
        </authorList>
    </citation>
    <scope>NUCLEOTIDE SEQUENCE [LARGE SCALE GENOMIC DNA]</scope>
    <source>
        <strain evidence="12 13">ATCC 15930</strain>
    </source>
</reference>
<dbReference type="AlphaFoldDB" id="A0A069QE46"/>
<dbReference type="SUPFAM" id="SSF55068">
    <property type="entry name" value="Peptide methionine sulfoxide reductase"/>
    <property type="match status" value="1"/>
</dbReference>
<dbReference type="Gene3D" id="3.30.1060.10">
    <property type="entry name" value="Peptide methionine sulphoxide reductase MsrA"/>
    <property type="match status" value="1"/>
</dbReference>
<comment type="similarity">
    <text evidence="10">Belongs to the MsrA Met sulfoxide reductase family.</text>
</comment>
<dbReference type="eggNOG" id="COG0225">
    <property type="taxonomic scope" value="Bacteria"/>
</dbReference>
<dbReference type="EMBL" id="JNGW01000121">
    <property type="protein sequence ID" value="KDR51133.1"/>
    <property type="molecule type" value="Genomic_DNA"/>
</dbReference>
<evidence type="ECO:0000256" key="5">
    <source>
        <dbReference type="ARBA" id="ARBA00024679"/>
    </source>
</evidence>
<evidence type="ECO:0000256" key="1">
    <source>
        <dbReference type="ARBA" id="ARBA00008076"/>
    </source>
</evidence>
<dbReference type="GO" id="GO:0030091">
    <property type="term" value="P:protein repair"/>
    <property type="evidence" value="ECO:0007669"/>
    <property type="project" value="InterPro"/>
</dbReference>
<dbReference type="PATRIC" id="fig|1122985.7.peg.2940"/>
<evidence type="ECO:0000256" key="3">
    <source>
        <dbReference type="ARBA" id="ARBA00023002"/>
    </source>
</evidence>
<organism evidence="12 13">
    <name type="scientific">Hoylesella loescheii DSM 19665 = JCM 12249 = ATCC 15930</name>
    <dbReference type="NCBI Taxonomy" id="1122985"/>
    <lineage>
        <taxon>Bacteria</taxon>
        <taxon>Pseudomonadati</taxon>
        <taxon>Bacteroidota</taxon>
        <taxon>Bacteroidia</taxon>
        <taxon>Bacteroidales</taxon>
        <taxon>Prevotellaceae</taxon>
        <taxon>Hoylesella</taxon>
    </lineage>
</organism>
<gene>
    <name evidence="9" type="primary">msrB</name>
    <name evidence="10" type="synonym">msrA</name>
    <name evidence="12" type="ORF">HMPREF1991_02845</name>
</gene>
<dbReference type="PROSITE" id="PS51790">
    <property type="entry name" value="MSRB"/>
    <property type="match status" value="1"/>
</dbReference>
<accession>A0A069QE46</accession>
<evidence type="ECO:0000256" key="10">
    <source>
        <dbReference type="HAMAP-Rule" id="MF_01401"/>
    </source>
</evidence>
<dbReference type="GO" id="GO:0033743">
    <property type="term" value="F:peptide-methionine (R)-S-oxide reductase activity"/>
    <property type="evidence" value="ECO:0007669"/>
    <property type="project" value="UniProtKB-UniRule"/>
</dbReference>
<dbReference type="EC" id="1.8.4.12" evidence="9"/>
<dbReference type="Proteomes" id="UP000027442">
    <property type="component" value="Unassembled WGS sequence"/>
</dbReference>
<sequence>MYSFVLTQNKTKMNRLTLKMAITALCAVVACCTGNSKNQEKKGRTMNTKAEIYLAGGCFWGTEHYLKQIEGVTETQTGYANGHGKKPSYQEVCTDKTGFAEAVRVAYDPERLPLSMLLQLYFKSINPTSLNRQGNDIGTQYRTGIYYTNADDLPIIQAEMAKVAKRYNRPLQVEVLPLRNFYDAEDYHQDYLDKNPTGYCHLPQALFDMASKANKKTGEKKVYAKPSDEELKSKLTPLQYEVTQNAATERPFENEYDHEFREGIYVDVTTGEPLFLSTDKFDSGCGWPAFSKPIDNRLLNNLEDRSHGMTRIEVRSAKGNAHLGHVFNDGPKETGGLRYCINSASLRFVPKDQMEKQGYGKYLPMLEEK</sequence>
<dbReference type="Pfam" id="PF01641">
    <property type="entry name" value="SelR"/>
    <property type="match status" value="1"/>
</dbReference>
<dbReference type="NCBIfam" id="TIGR00357">
    <property type="entry name" value="peptide-methionine (R)-S-oxide reductase MsrB"/>
    <property type="match status" value="1"/>
</dbReference>
<comment type="caution">
    <text evidence="9">Lacks conserved residue(s) required for the propagation of feature annotation.</text>
</comment>
<dbReference type="GO" id="GO:0005737">
    <property type="term" value="C:cytoplasm"/>
    <property type="evidence" value="ECO:0007669"/>
    <property type="project" value="TreeGrafter"/>
</dbReference>
<comment type="similarity">
    <text evidence="1">In the C-terminal section; belongs to the MsrB Met sulfoxide reductase family.</text>
</comment>
<dbReference type="HAMAP" id="MF_01401">
    <property type="entry name" value="MsrA"/>
    <property type="match status" value="1"/>
</dbReference>
<evidence type="ECO:0000313" key="12">
    <source>
        <dbReference type="EMBL" id="KDR51133.1"/>
    </source>
</evidence>
<keyword evidence="13" id="KW-1185">Reference proteome</keyword>
<dbReference type="InterPro" id="IPR011057">
    <property type="entry name" value="Mss4-like_sf"/>
</dbReference>
<comment type="catalytic activity">
    <reaction evidence="8 10">
        <text>[thioredoxin]-disulfide + L-methionine + H2O = L-methionine (S)-S-oxide + [thioredoxin]-dithiol</text>
        <dbReference type="Rhea" id="RHEA:19993"/>
        <dbReference type="Rhea" id="RHEA-COMP:10698"/>
        <dbReference type="Rhea" id="RHEA-COMP:10700"/>
        <dbReference type="ChEBI" id="CHEBI:15377"/>
        <dbReference type="ChEBI" id="CHEBI:29950"/>
        <dbReference type="ChEBI" id="CHEBI:50058"/>
        <dbReference type="ChEBI" id="CHEBI:57844"/>
        <dbReference type="ChEBI" id="CHEBI:58772"/>
        <dbReference type="EC" id="1.8.4.11"/>
    </reaction>
</comment>
<evidence type="ECO:0000313" key="13">
    <source>
        <dbReference type="Proteomes" id="UP000027442"/>
    </source>
</evidence>
<dbReference type="Gene3D" id="2.170.150.20">
    <property type="entry name" value="Peptide methionine sulfoxide reductase"/>
    <property type="match status" value="1"/>
</dbReference>
<dbReference type="SUPFAM" id="SSF51316">
    <property type="entry name" value="Mss4-like"/>
    <property type="match status" value="1"/>
</dbReference>
<feature type="active site" evidence="10">
    <location>
        <position position="58"/>
    </location>
</feature>
<dbReference type="PANTHER" id="PTHR10173">
    <property type="entry name" value="METHIONINE SULFOXIDE REDUCTASE"/>
    <property type="match status" value="1"/>
</dbReference>
<dbReference type="HOGENOM" id="CLU_031040_1_0_10"/>
<feature type="active site" description="Nucleophile" evidence="9">
    <location>
        <position position="340"/>
    </location>
</feature>
<dbReference type="FunFam" id="2.170.150.20:FF:000003">
    <property type="entry name" value="Peptide methionine sulfoxide reductase MsrB"/>
    <property type="match status" value="1"/>
</dbReference>
<dbReference type="InterPro" id="IPR028427">
    <property type="entry name" value="Met_Sox_Rdtase_MsrB"/>
</dbReference>
<name>A0A069QE46_HOYLO</name>
<evidence type="ECO:0000256" key="7">
    <source>
        <dbReference type="ARBA" id="ARBA00048488"/>
    </source>
</evidence>
<dbReference type="NCBIfam" id="TIGR00401">
    <property type="entry name" value="msrA"/>
    <property type="match status" value="1"/>
</dbReference>
<keyword evidence="4" id="KW-0511">Multifunctional enzyme</keyword>
<comment type="caution">
    <text evidence="12">The sequence shown here is derived from an EMBL/GenBank/DDBJ whole genome shotgun (WGS) entry which is preliminary data.</text>
</comment>
<comment type="function">
    <text evidence="5 10">Has an important function as a repair enzyme for proteins that have been inactivated by oxidation. Catalyzes the reversible oxidation-reduction of methionine sulfoxide in proteins to methionine.</text>
</comment>
<protein>
    <recommendedName>
        <fullName evidence="9 10">Multifunctional fusion protein</fullName>
    </recommendedName>
    <domain>
        <recommendedName>
            <fullName evidence="10">Peptide methionine sulfoxide reductase MsrA</fullName>
            <shortName evidence="10">Protein-methionine-S-oxide reductase</shortName>
            <ecNumber evidence="10">1.8.4.11</ecNumber>
        </recommendedName>
        <alternativeName>
            <fullName evidence="10">Peptide-methionine (S)-S-oxide reductase</fullName>
            <shortName evidence="10">Peptide Met(O) reductase</shortName>
        </alternativeName>
    </domain>
    <domain>
        <recommendedName>
            <fullName evidence="9">Peptide methionine sulfoxide reductase MsrB</fullName>
            <ecNumber evidence="9">1.8.4.12</ecNumber>
        </recommendedName>
        <alternativeName>
            <fullName evidence="9">Peptide-methionine (R)-S-oxide reductase</fullName>
        </alternativeName>
    </domain>
</protein>
<evidence type="ECO:0000256" key="4">
    <source>
        <dbReference type="ARBA" id="ARBA00023268"/>
    </source>
</evidence>
<dbReference type="EC" id="1.8.4.11" evidence="10"/>
<dbReference type="GO" id="GO:0006979">
    <property type="term" value="P:response to oxidative stress"/>
    <property type="evidence" value="ECO:0007669"/>
    <property type="project" value="InterPro"/>
</dbReference>
<dbReference type="InterPro" id="IPR002579">
    <property type="entry name" value="Met_Sox_Rdtase_MsrB_dom"/>
</dbReference>
<keyword evidence="3 9" id="KW-0560">Oxidoreductase</keyword>